<evidence type="ECO:0000313" key="3">
    <source>
        <dbReference type="Proteomes" id="UP000245956"/>
    </source>
</evidence>
<feature type="compositionally biased region" description="Basic and acidic residues" evidence="1">
    <location>
        <begin position="207"/>
        <end position="216"/>
    </location>
</feature>
<feature type="region of interest" description="Disordered" evidence="1">
    <location>
        <begin position="286"/>
        <end position="325"/>
    </location>
</feature>
<dbReference type="Proteomes" id="UP000245956">
    <property type="component" value="Unassembled WGS sequence"/>
</dbReference>
<feature type="compositionally biased region" description="Low complexity" evidence="1">
    <location>
        <begin position="286"/>
        <end position="295"/>
    </location>
</feature>
<evidence type="ECO:0000313" key="2">
    <source>
        <dbReference type="EMBL" id="PWI66945.1"/>
    </source>
</evidence>
<dbReference type="Gene3D" id="1.20.5.170">
    <property type="match status" value="1"/>
</dbReference>
<dbReference type="PANTHER" id="PTHR42070:SF1">
    <property type="entry name" value="FILAMENT ASSOCIATED PROTEIN, PUTATIVE (AFU_ORTHOLOGUE AFUA_8G06630)-RELATED"/>
    <property type="match status" value="1"/>
</dbReference>
<proteinExistence type="predicted"/>
<protein>
    <recommendedName>
        <fullName evidence="4">BZIP domain-containing protein</fullName>
    </recommendedName>
</protein>
<gene>
    <name evidence="2" type="ORF">PCL_04451</name>
</gene>
<reference evidence="2 3" key="1">
    <citation type="journal article" date="2016" name="Front. Microbiol.">
        <title>Genome and transcriptome sequences reveal the specific parasitism of the nematophagous Purpureocillium lilacinum 36-1.</title>
        <authorList>
            <person name="Xie J."/>
            <person name="Li S."/>
            <person name="Mo C."/>
            <person name="Xiao X."/>
            <person name="Peng D."/>
            <person name="Wang G."/>
            <person name="Xiao Y."/>
        </authorList>
    </citation>
    <scope>NUCLEOTIDE SEQUENCE [LARGE SCALE GENOMIC DNA]</scope>
    <source>
        <strain evidence="2 3">36-1</strain>
    </source>
</reference>
<dbReference type="AlphaFoldDB" id="A0A2U3DXF6"/>
<organism evidence="2 3">
    <name type="scientific">Purpureocillium lilacinum</name>
    <name type="common">Paecilomyces lilacinus</name>
    <dbReference type="NCBI Taxonomy" id="33203"/>
    <lineage>
        <taxon>Eukaryota</taxon>
        <taxon>Fungi</taxon>
        <taxon>Dikarya</taxon>
        <taxon>Ascomycota</taxon>
        <taxon>Pezizomycotina</taxon>
        <taxon>Sordariomycetes</taxon>
        <taxon>Hypocreomycetidae</taxon>
        <taxon>Hypocreales</taxon>
        <taxon>Ophiocordycipitaceae</taxon>
        <taxon>Purpureocillium</taxon>
    </lineage>
</organism>
<comment type="caution">
    <text evidence="2">The sequence shown here is derived from an EMBL/GenBank/DDBJ whole genome shotgun (WGS) entry which is preliminary data.</text>
</comment>
<evidence type="ECO:0000256" key="1">
    <source>
        <dbReference type="SAM" id="MobiDB-lite"/>
    </source>
</evidence>
<feature type="region of interest" description="Disordered" evidence="1">
    <location>
        <begin position="189"/>
        <end position="245"/>
    </location>
</feature>
<evidence type="ECO:0008006" key="4">
    <source>
        <dbReference type="Google" id="ProtNLM"/>
    </source>
</evidence>
<sequence>MGLKVKESEGFCGTIMAGAKALEAGRASAAKAVTCMHFQRARTPRTTPLHVPPQTATTTTTTSTTRFFMHGIGADIWGLCSVFPQTTTTAAAAASSTSASAIRIRENQRRSRARRKEYVEGLERKVHEYEKGRVEATLEMQTAARTVALENARLRAMLARMGASDADVEAYLQSSQEHDAARALESVRWQGRQQHGDDTTTAVVKTEPARQEDGCRPSHGTDPSAAEHMPSIHSHPASGHRAASAGATHYALPPVTPFDKLDVLASASVQQGCCDGRTQCILPASSANSRANSPSTVGPSPGAVTPSSSGGPHHPLSPSDQAFGSPMEMSCNAAAQIIAEMQGYSGGGGERDRDATREKLGCNGQAECLVKNTVLFQILENNSNF</sequence>
<dbReference type="PANTHER" id="PTHR42070">
    <property type="entry name" value="FILAMENT ASSOCIATED PROTEIN, PUTATIVE (AFU_ORTHOLOGUE AFUA_8G06630)-RELATED"/>
    <property type="match status" value="1"/>
</dbReference>
<dbReference type="CDD" id="cd14688">
    <property type="entry name" value="bZIP_YAP"/>
    <property type="match status" value="1"/>
</dbReference>
<dbReference type="EMBL" id="LCWV01000021">
    <property type="protein sequence ID" value="PWI66945.1"/>
    <property type="molecule type" value="Genomic_DNA"/>
</dbReference>
<accession>A0A2U3DXF6</accession>
<name>A0A2U3DXF6_PURLI</name>
<feature type="compositionally biased region" description="Low complexity" evidence="1">
    <location>
        <begin position="306"/>
        <end position="319"/>
    </location>
</feature>